<sequence>MRISVKSSFIFLLLFSMIIVGCSPKSDPTVNKEKGDQKDEGNKETKVVDVSEISEFHQAPMLDDMDLPDVKDRIPLEPKIPNEMPHEFLTVEIGKYGGTLNTVAQSVNWDPDLFVMSNEPLLNTPGILGEEVTANVLKDYEVTDDQKVFTFYMREGLKWSDGEPVTTEDVRFAIEDVQFNEEIMPILPAWLHSGGNVDGSPMELEIVDEFTFKISFAESNGGFPISLAIQNWRGYADLLKPAHYLKQFHKDYAEPAELEKLIAEHDFEEDQETDWVNFFNYMDINEREMSHSNAVGFPVLYPWMLTEMTKTHGLYDRNPYYFKVDAEGNQLPYIDSIKSAIVQDTEVTGLKVIAGEVDFNREATALAKMPVYRENAEKGGYEAILANMHLTPTDIFLNLTYDDPVWREVVNDLRFRQALNYAIDRDEVIDTLYFGFADPSEVIDSTFNLEKANALLDDMGMKKGADGFRIGPDGKRFSIPFEVQAAAPDIVPLAELLTEMWKEIGIHVTVKTIDGTLWSTRNTANELQASIIWTHTPLYYMQDWGQGFWGPLWDKWWKSGGKNGEEPPEDVKEYYSLMDKMNVSPPEEALEIMDTLRGKMKDNIYYFVHIENAKQPMIVNAKIGNITDKGTAISINFAGEQWFFKE</sequence>
<proteinExistence type="predicted"/>
<dbReference type="EMBL" id="LS483476">
    <property type="protein sequence ID" value="SQI55541.1"/>
    <property type="molecule type" value="Genomic_DNA"/>
</dbReference>
<dbReference type="Pfam" id="PF00496">
    <property type="entry name" value="SBP_bac_5"/>
    <property type="match status" value="1"/>
</dbReference>
<organism evidence="4 5">
    <name type="scientific">Lederbergia lenta</name>
    <name type="common">Bacillus lentus</name>
    <dbReference type="NCBI Taxonomy" id="1467"/>
    <lineage>
        <taxon>Bacteria</taxon>
        <taxon>Bacillati</taxon>
        <taxon>Bacillota</taxon>
        <taxon>Bacilli</taxon>
        <taxon>Bacillales</taxon>
        <taxon>Bacillaceae</taxon>
        <taxon>Lederbergia</taxon>
    </lineage>
</organism>
<feature type="chain" id="PRO_5038686768" evidence="2">
    <location>
        <begin position="23"/>
        <end position="646"/>
    </location>
</feature>
<feature type="domain" description="Solute-binding protein family 5" evidence="3">
    <location>
        <begin position="132"/>
        <end position="535"/>
    </location>
</feature>
<reference evidence="4 5" key="1">
    <citation type="submission" date="2018-06" db="EMBL/GenBank/DDBJ databases">
        <authorList>
            <consortium name="Pathogen Informatics"/>
            <person name="Doyle S."/>
        </authorList>
    </citation>
    <scope>NUCLEOTIDE SEQUENCE [LARGE SCALE GENOMIC DNA]</scope>
    <source>
        <strain evidence="4 5">NCTC4824</strain>
    </source>
</reference>
<dbReference type="PANTHER" id="PTHR30290:SF62">
    <property type="entry name" value="OLIGOPEPTIDE ABC TRANSPORTER, PERIPLASMIC OLIGOPEPTIDE-BINDING PROTEIN"/>
    <property type="match status" value="1"/>
</dbReference>
<dbReference type="GO" id="GO:0042597">
    <property type="term" value="C:periplasmic space"/>
    <property type="evidence" value="ECO:0007669"/>
    <property type="project" value="UniProtKB-ARBA"/>
</dbReference>
<dbReference type="STRING" id="1348624.GCA_001591545_00577"/>
<evidence type="ECO:0000256" key="1">
    <source>
        <dbReference type="SAM" id="MobiDB-lite"/>
    </source>
</evidence>
<dbReference type="RefSeq" id="WP_066137091.1">
    <property type="nucleotide sequence ID" value="NZ_CBCSGM010000001.1"/>
</dbReference>
<dbReference type="GO" id="GO:0043190">
    <property type="term" value="C:ATP-binding cassette (ABC) transporter complex"/>
    <property type="evidence" value="ECO:0007669"/>
    <property type="project" value="InterPro"/>
</dbReference>
<evidence type="ECO:0000313" key="4">
    <source>
        <dbReference type="EMBL" id="SQI55541.1"/>
    </source>
</evidence>
<evidence type="ECO:0000259" key="3">
    <source>
        <dbReference type="Pfam" id="PF00496"/>
    </source>
</evidence>
<dbReference type="GO" id="GO:1904680">
    <property type="term" value="F:peptide transmembrane transporter activity"/>
    <property type="evidence" value="ECO:0007669"/>
    <property type="project" value="TreeGrafter"/>
</dbReference>
<protein>
    <submittedName>
        <fullName evidence="4">Oligopeptide ABC transporter substrate-binding protein</fullName>
    </submittedName>
</protein>
<accession>A0A2X4VXG0</accession>
<dbReference type="KEGG" id="blen:NCTC4824_01490"/>
<feature type="region of interest" description="Disordered" evidence="1">
    <location>
        <begin position="26"/>
        <end position="45"/>
    </location>
</feature>
<dbReference type="GO" id="GO:0015833">
    <property type="term" value="P:peptide transport"/>
    <property type="evidence" value="ECO:0007669"/>
    <property type="project" value="TreeGrafter"/>
</dbReference>
<dbReference type="InterPro" id="IPR039424">
    <property type="entry name" value="SBP_5"/>
</dbReference>
<dbReference type="CDD" id="cd08500">
    <property type="entry name" value="PBP2_NikA_DppA_OppA_like_4"/>
    <property type="match status" value="1"/>
</dbReference>
<keyword evidence="5" id="KW-1185">Reference proteome</keyword>
<evidence type="ECO:0000313" key="5">
    <source>
        <dbReference type="Proteomes" id="UP000249134"/>
    </source>
</evidence>
<dbReference type="AlphaFoldDB" id="A0A2X4VXG0"/>
<dbReference type="PROSITE" id="PS51257">
    <property type="entry name" value="PROKAR_LIPOPROTEIN"/>
    <property type="match status" value="1"/>
</dbReference>
<name>A0A2X4VXG0_LEDLE</name>
<dbReference type="InterPro" id="IPR030678">
    <property type="entry name" value="Peptide/Ni-bd"/>
</dbReference>
<dbReference type="PIRSF" id="PIRSF002741">
    <property type="entry name" value="MppA"/>
    <property type="match status" value="1"/>
</dbReference>
<dbReference type="Gene3D" id="3.40.190.10">
    <property type="entry name" value="Periplasmic binding protein-like II"/>
    <property type="match status" value="1"/>
</dbReference>
<feature type="signal peptide" evidence="2">
    <location>
        <begin position="1"/>
        <end position="22"/>
    </location>
</feature>
<evidence type="ECO:0000256" key="2">
    <source>
        <dbReference type="SAM" id="SignalP"/>
    </source>
</evidence>
<dbReference type="Proteomes" id="UP000249134">
    <property type="component" value="Chromosome 1"/>
</dbReference>
<feature type="compositionally biased region" description="Basic and acidic residues" evidence="1">
    <location>
        <begin position="30"/>
        <end position="45"/>
    </location>
</feature>
<dbReference type="SUPFAM" id="SSF53850">
    <property type="entry name" value="Periplasmic binding protein-like II"/>
    <property type="match status" value="1"/>
</dbReference>
<keyword evidence="2" id="KW-0732">Signal</keyword>
<dbReference type="PANTHER" id="PTHR30290">
    <property type="entry name" value="PERIPLASMIC BINDING COMPONENT OF ABC TRANSPORTER"/>
    <property type="match status" value="1"/>
</dbReference>
<dbReference type="Gene3D" id="3.10.105.10">
    <property type="entry name" value="Dipeptide-binding Protein, Domain 3"/>
    <property type="match status" value="1"/>
</dbReference>
<dbReference type="InterPro" id="IPR000914">
    <property type="entry name" value="SBP_5_dom"/>
</dbReference>
<gene>
    <name evidence="4" type="ORF">NCTC4824_01490</name>
</gene>